<name>A0A1F5XHK3_9BACT</name>
<dbReference type="AlphaFoldDB" id="A0A1F5XHK3"/>
<evidence type="ECO:0000313" key="1">
    <source>
        <dbReference type="EMBL" id="OGF86961.1"/>
    </source>
</evidence>
<organism evidence="1 2">
    <name type="scientific">Candidatus Giovannonibacteria bacterium RIFCSPLOWO2_01_FULL_46_32</name>
    <dbReference type="NCBI Taxonomy" id="1798353"/>
    <lineage>
        <taxon>Bacteria</taxon>
        <taxon>Candidatus Giovannoniibacteriota</taxon>
    </lineage>
</organism>
<sequence>MEERKLMELFEPDALLEGLFYERQRGKDWEGERMLMFSILKDAIECFQKNLLCAKGSKGRHEFLDAKEWIFEKETGWLFSFQNICEVWGIDPQYLRQHLTRWKEKRLAGENIARLKHARGGRKVKLA</sequence>
<protein>
    <submittedName>
        <fullName evidence="1">Uncharacterized protein</fullName>
    </submittedName>
</protein>
<proteinExistence type="predicted"/>
<gene>
    <name evidence="1" type="ORF">A3B19_00820</name>
</gene>
<comment type="caution">
    <text evidence="1">The sequence shown here is derived from an EMBL/GenBank/DDBJ whole genome shotgun (WGS) entry which is preliminary data.</text>
</comment>
<dbReference type="EMBL" id="MFIF01000009">
    <property type="protein sequence ID" value="OGF86961.1"/>
    <property type="molecule type" value="Genomic_DNA"/>
</dbReference>
<accession>A0A1F5XHK3</accession>
<dbReference type="Proteomes" id="UP000177346">
    <property type="component" value="Unassembled WGS sequence"/>
</dbReference>
<reference evidence="1 2" key="1">
    <citation type="journal article" date="2016" name="Nat. Commun.">
        <title>Thousands of microbial genomes shed light on interconnected biogeochemical processes in an aquifer system.</title>
        <authorList>
            <person name="Anantharaman K."/>
            <person name="Brown C.T."/>
            <person name="Hug L.A."/>
            <person name="Sharon I."/>
            <person name="Castelle C.J."/>
            <person name="Probst A.J."/>
            <person name="Thomas B.C."/>
            <person name="Singh A."/>
            <person name="Wilkins M.J."/>
            <person name="Karaoz U."/>
            <person name="Brodie E.L."/>
            <person name="Williams K.H."/>
            <person name="Hubbard S.S."/>
            <person name="Banfield J.F."/>
        </authorList>
    </citation>
    <scope>NUCLEOTIDE SEQUENCE [LARGE SCALE GENOMIC DNA]</scope>
</reference>
<evidence type="ECO:0000313" key="2">
    <source>
        <dbReference type="Proteomes" id="UP000177346"/>
    </source>
</evidence>